<proteinExistence type="predicted"/>
<name>A0A3D8T0W2_9HELO</name>
<gene>
    <name evidence="1" type="ORF">BP5796_01455</name>
</gene>
<evidence type="ECO:0008006" key="3">
    <source>
        <dbReference type="Google" id="ProtNLM"/>
    </source>
</evidence>
<reference evidence="1 2" key="1">
    <citation type="journal article" date="2018" name="IMA Fungus">
        <title>IMA Genome-F 9: Draft genome sequence of Annulohypoxylon stygium, Aspergillus mulundensis, Berkeleyomyces basicola (syn. Thielaviopsis basicola), Ceratocystis smalleyi, two Cercospora beticola strains, Coleophoma cylindrospora, Fusarium fracticaudum, Phialophora cf. hyalina, and Morchella septimelata.</title>
        <authorList>
            <person name="Wingfield B.D."/>
            <person name="Bills G.F."/>
            <person name="Dong Y."/>
            <person name="Huang W."/>
            <person name="Nel W.J."/>
            <person name="Swalarsk-Parry B.S."/>
            <person name="Vaghefi N."/>
            <person name="Wilken P.M."/>
            <person name="An Z."/>
            <person name="de Beer Z.W."/>
            <person name="De Vos L."/>
            <person name="Chen L."/>
            <person name="Duong T.A."/>
            <person name="Gao Y."/>
            <person name="Hammerbacher A."/>
            <person name="Kikkert J.R."/>
            <person name="Li Y."/>
            <person name="Li H."/>
            <person name="Li K."/>
            <person name="Li Q."/>
            <person name="Liu X."/>
            <person name="Ma X."/>
            <person name="Naidoo K."/>
            <person name="Pethybridge S.J."/>
            <person name="Sun J."/>
            <person name="Steenkamp E.T."/>
            <person name="van der Nest M.A."/>
            <person name="van Wyk S."/>
            <person name="Wingfield M.J."/>
            <person name="Xiong C."/>
            <person name="Yue Q."/>
            <person name="Zhang X."/>
        </authorList>
    </citation>
    <scope>NUCLEOTIDE SEQUENCE [LARGE SCALE GENOMIC DNA]</scope>
    <source>
        <strain evidence="1 2">BP5796</strain>
    </source>
</reference>
<dbReference type="AlphaFoldDB" id="A0A3D8T0W2"/>
<protein>
    <recommendedName>
        <fullName evidence="3">Transcription factor domain-containing protein</fullName>
    </recommendedName>
</protein>
<keyword evidence="2" id="KW-1185">Reference proteome</keyword>
<dbReference type="OrthoDB" id="4216928at2759"/>
<comment type="caution">
    <text evidence="1">The sequence shown here is derived from an EMBL/GenBank/DDBJ whole genome shotgun (WGS) entry which is preliminary data.</text>
</comment>
<accession>A0A3D8T0W2</accession>
<evidence type="ECO:0000313" key="2">
    <source>
        <dbReference type="Proteomes" id="UP000256328"/>
    </source>
</evidence>
<dbReference type="Proteomes" id="UP000256328">
    <property type="component" value="Unassembled WGS sequence"/>
</dbReference>
<organism evidence="1 2">
    <name type="scientific">Coleophoma crateriformis</name>
    <dbReference type="NCBI Taxonomy" id="565419"/>
    <lineage>
        <taxon>Eukaryota</taxon>
        <taxon>Fungi</taxon>
        <taxon>Dikarya</taxon>
        <taxon>Ascomycota</taxon>
        <taxon>Pezizomycotina</taxon>
        <taxon>Leotiomycetes</taxon>
        <taxon>Helotiales</taxon>
        <taxon>Dermateaceae</taxon>
        <taxon>Coleophoma</taxon>
    </lineage>
</organism>
<dbReference type="EMBL" id="PDLN01000002">
    <property type="protein sequence ID" value="RDW92061.1"/>
    <property type="molecule type" value="Genomic_DNA"/>
</dbReference>
<evidence type="ECO:0000313" key="1">
    <source>
        <dbReference type="EMBL" id="RDW92061.1"/>
    </source>
</evidence>
<sequence>MYESLVATFSKASLAEPNVKAVDVSEDPELGYTDFTTSLDLCDGSEFEVQLSWSAPDGSPVIPEVPLEYVPNFEPAAMPNQHRLIQVRYCVSKMKSFIDSIVLDNGTYFIHPSTYPEDEMPSAYQDAVSVCALYRQVTPRNRQRVFQILNNKVNLLIQDSFTASWNVSEILLAVQSLILYQVIRIFDGDSTQRYNAELHFKLLGIWTGYLQRAYPEAEQTSSLRTPYQQWVLLESIRRTVMISVLLRSLYCTIRTGICDLAHLLAILPVSSNGALWKVDESKWVEEMNSGGACINSFRGFIINWNSGNDVKIEGYEKVLLSACPSALGTAAWSLSDKE</sequence>